<gene>
    <name evidence="3" type="ORF">H5P27_06195</name>
</gene>
<dbReference type="EMBL" id="JACHVC010000006">
    <property type="protein sequence ID" value="MBC2605630.1"/>
    <property type="molecule type" value="Genomic_DNA"/>
</dbReference>
<dbReference type="InterPro" id="IPR043502">
    <property type="entry name" value="DNA/RNA_pol_sf"/>
</dbReference>
<feature type="domain" description="Reverse transcriptase" evidence="2">
    <location>
        <begin position="1"/>
        <end position="340"/>
    </location>
</feature>
<dbReference type="Pfam" id="PF00078">
    <property type="entry name" value="RVT_1"/>
    <property type="match status" value="1"/>
</dbReference>
<keyword evidence="3" id="KW-0548">Nucleotidyltransferase</keyword>
<dbReference type="Proteomes" id="UP000526501">
    <property type="component" value="Unassembled WGS sequence"/>
</dbReference>
<dbReference type="InterPro" id="IPR000477">
    <property type="entry name" value="RT_dom"/>
</dbReference>
<evidence type="ECO:0000313" key="3">
    <source>
        <dbReference type="EMBL" id="MBC2605630.1"/>
    </source>
</evidence>
<organism evidence="3 4">
    <name type="scientific">Pelagicoccus albus</name>
    <dbReference type="NCBI Taxonomy" id="415222"/>
    <lineage>
        <taxon>Bacteria</taxon>
        <taxon>Pseudomonadati</taxon>
        <taxon>Verrucomicrobiota</taxon>
        <taxon>Opitutia</taxon>
        <taxon>Puniceicoccales</taxon>
        <taxon>Pelagicoccaceae</taxon>
        <taxon>Pelagicoccus</taxon>
    </lineage>
</organism>
<keyword evidence="3" id="KW-0808">Transferase</keyword>
<sequence length="462" mass="53435">MPEFEYRPRSYLHFDAPPSRETAEELATSPDRVARHSFYPFLGFTIETPRITKGADGHILKGADGKPLREPKKRPIKLAAHLDAAICSHYARILSEAYEADVLRTGIGDNVTAFRKLTGANRNNIDFADEAFEFIQSNRPCVAVGLDVRKFFDNLDHLVLKARWARTLRVDRLPPDHFALFKYLTRFKWIDRDRALEAVGIDRWETRGKGAKLRRICSASDFRSKVCKPELLWSNPQEGRGIPQGSPISALLSNVYMFEFDRIMKNAVSASRGMYRRYCDDILLVVPPSMVQTVERIAAEEIRKLGLELNEEKTARVRFSEEPKSRAIDDEVLQYLGFDFNGVQKLIRSSSLVRYYGKMRRGVRFAKINCRAANKKLRKHGLPTTELRTRKLKVRYSYLIRRKRRLKSGESKHCKKNFITYAIDAAERMNASEIKRQIKNHWKKLNEEIAKPLKPSKETDRD</sequence>
<dbReference type="NCBIfam" id="NF041746">
    <property type="entry name" value="Drt2"/>
    <property type="match status" value="1"/>
</dbReference>
<keyword evidence="3" id="KW-0695">RNA-directed DNA polymerase</keyword>
<evidence type="ECO:0000259" key="2">
    <source>
        <dbReference type="PROSITE" id="PS50878"/>
    </source>
</evidence>
<accession>A0A7X1E7D6</accession>
<evidence type="ECO:0000256" key="1">
    <source>
        <dbReference type="ARBA" id="ARBA00034120"/>
    </source>
</evidence>
<dbReference type="RefSeq" id="WP_185659499.1">
    <property type="nucleotide sequence ID" value="NZ_CAWPOO010000006.1"/>
</dbReference>
<dbReference type="GO" id="GO:0003964">
    <property type="term" value="F:RNA-directed DNA polymerase activity"/>
    <property type="evidence" value="ECO:0007669"/>
    <property type="project" value="UniProtKB-KW"/>
</dbReference>
<dbReference type="AlphaFoldDB" id="A0A7X1E7D6"/>
<proteinExistence type="inferred from homology"/>
<protein>
    <submittedName>
        <fullName evidence="3">Group II intron reverse transcriptase domain-containing protein</fullName>
    </submittedName>
</protein>
<dbReference type="PROSITE" id="PS50878">
    <property type="entry name" value="RT_POL"/>
    <property type="match status" value="1"/>
</dbReference>
<comment type="caution">
    <text evidence="3">The sequence shown here is derived from an EMBL/GenBank/DDBJ whole genome shotgun (WGS) entry which is preliminary data.</text>
</comment>
<evidence type="ECO:0000313" key="4">
    <source>
        <dbReference type="Proteomes" id="UP000526501"/>
    </source>
</evidence>
<dbReference type="PANTHER" id="PTHR34047:SF8">
    <property type="entry name" value="PROTEIN YKFC"/>
    <property type="match status" value="1"/>
</dbReference>
<reference evidence="3 4" key="1">
    <citation type="submission" date="2020-07" db="EMBL/GenBank/DDBJ databases">
        <authorList>
            <person name="Feng X."/>
        </authorList>
    </citation>
    <scope>NUCLEOTIDE SEQUENCE [LARGE SCALE GENOMIC DNA]</scope>
    <source>
        <strain evidence="3 4">JCM23202</strain>
    </source>
</reference>
<comment type="similarity">
    <text evidence="1">Belongs to the bacterial reverse transcriptase family.</text>
</comment>
<dbReference type="SUPFAM" id="SSF56672">
    <property type="entry name" value="DNA/RNA polymerases"/>
    <property type="match status" value="1"/>
</dbReference>
<keyword evidence="4" id="KW-1185">Reference proteome</keyword>
<dbReference type="CDD" id="cd01651">
    <property type="entry name" value="RT_G2_intron"/>
    <property type="match status" value="1"/>
</dbReference>
<name>A0A7X1E7D6_9BACT</name>
<dbReference type="PANTHER" id="PTHR34047">
    <property type="entry name" value="NUCLEAR INTRON MATURASE 1, MITOCHONDRIAL-RELATED"/>
    <property type="match status" value="1"/>
</dbReference>
<dbReference type="InterPro" id="IPR051083">
    <property type="entry name" value="GrpII_Intron_Splice-Mob/Def"/>
</dbReference>